<proteinExistence type="predicted"/>
<dbReference type="PANTHER" id="PTHR30543">
    <property type="entry name" value="CHROMATE REDUCTASE"/>
    <property type="match status" value="1"/>
</dbReference>
<keyword evidence="3" id="KW-1185">Reference proteome</keyword>
<dbReference type="PANTHER" id="PTHR30543:SF21">
    <property type="entry name" value="NAD(P)H-DEPENDENT FMN REDUCTASE LOT6"/>
    <property type="match status" value="1"/>
</dbReference>
<dbReference type="GO" id="GO:0005829">
    <property type="term" value="C:cytosol"/>
    <property type="evidence" value="ECO:0007669"/>
    <property type="project" value="TreeGrafter"/>
</dbReference>
<sequence length="219" mass="23533">MTGSGSPKRIALIIGSTRTPRIGPAVADFIANCIVPGLSPGFSLTLIDLTSHPLPLYTEDAILPASLPPPPQINLSAPPHGQGRTTGPYSDHRTNAWSSLIRKYHAFIFLTPQYNAGYPACLKLALDALYWEWRGKPAVVMSYGMSHGGGTLAAAQLRQVLRHGLQMRVCQCSVGLAFGRGHRVGDGKLGRETAERWVKEGKPGELIQAVGELVGMLDE</sequence>
<evidence type="ECO:0000313" key="2">
    <source>
        <dbReference type="EMBL" id="KAJ7643583.1"/>
    </source>
</evidence>
<name>A0AAD7CA47_9AGAR</name>
<dbReference type="InterPro" id="IPR029039">
    <property type="entry name" value="Flavoprotein-like_sf"/>
</dbReference>
<dbReference type="Pfam" id="PF03358">
    <property type="entry name" value="FMN_red"/>
    <property type="match status" value="1"/>
</dbReference>
<evidence type="ECO:0000313" key="3">
    <source>
        <dbReference type="Proteomes" id="UP001221142"/>
    </source>
</evidence>
<feature type="domain" description="NADPH-dependent FMN reductase-like" evidence="1">
    <location>
        <begin position="9"/>
        <end position="174"/>
    </location>
</feature>
<dbReference type="EMBL" id="JARKIF010000003">
    <property type="protein sequence ID" value="KAJ7643583.1"/>
    <property type="molecule type" value="Genomic_DNA"/>
</dbReference>
<accession>A0AAD7CA47</accession>
<organism evidence="2 3">
    <name type="scientific">Roridomyces roridus</name>
    <dbReference type="NCBI Taxonomy" id="1738132"/>
    <lineage>
        <taxon>Eukaryota</taxon>
        <taxon>Fungi</taxon>
        <taxon>Dikarya</taxon>
        <taxon>Basidiomycota</taxon>
        <taxon>Agaricomycotina</taxon>
        <taxon>Agaricomycetes</taxon>
        <taxon>Agaricomycetidae</taxon>
        <taxon>Agaricales</taxon>
        <taxon>Marasmiineae</taxon>
        <taxon>Mycenaceae</taxon>
        <taxon>Roridomyces</taxon>
    </lineage>
</organism>
<dbReference type="InterPro" id="IPR005025">
    <property type="entry name" value="FMN_Rdtase-like_dom"/>
</dbReference>
<dbReference type="Proteomes" id="UP001221142">
    <property type="component" value="Unassembled WGS sequence"/>
</dbReference>
<comment type="caution">
    <text evidence="2">The sequence shown here is derived from an EMBL/GenBank/DDBJ whole genome shotgun (WGS) entry which is preliminary data.</text>
</comment>
<dbReference type="GO" id="GO:0016491">
    <property type="term" value="F:oxidoreductase activity"/>
    <property type="evidence" value="ECO:0007669"/>
    <property type="project" value="InterPro"/>
</dbReference>
<reference evidence="2" key="1">
    <citation type="submission" date="2023-03" db="EMBL/GenBank/DDBJ databases">
        <title>Massive genome expansion in bonnet fungi (Mycena s.s.) driven by repeated elements and novel gene families across ecological guilds.</title>
        <authorList>
            <consortium name="Lawrence Berkeley National Laboratory"/>
            <person name="Harder C.B."/>
            <person name="Miyauchi S."/>
            <person name="Viragh M."/>
            <person name="Kuo A."/>
            <person name="Thoen E."/>
            <person name="Andreopoulos B."/>
            <person name="Lu D."/>
            <person name="Skrede I."/>
            <person name="Drula E."/>
            <person name="Henrissat B."/>
            <person name="Morin E."/>
            <person name="Kohler A."/>
            <person name="Barry K."/>
            <person name="LaButti K."/>
            <person name="Morin E."/>
            <person name="Salamov A."/>
            <person name="Lipzen A."/>
            <person name="Mereny Z."/>
            <person name="Hegedus B."/>
            <person name="Baldrian P."/>
            <person name="Stursova M."/>
            <person name="Weitz H."/>
            <person name="Taylor A."/>
            <person name="Grigoriev I.V."/>
            <person name="Nagy L.G."/>
            <person name="Martin F."/>
            <person name="Kauserud H."/>
        </authorList>
    </citation>
    <scope>NUCLEOTIDE SEQUENCE</scope>
    <source>
        <strain evidence="2">9284</strain>
    </source>
</reference>
<dbReference type="GO" id="GO:0010181">
    <property type="term" value="F:FMN binding"/>
    <property type="evidence" value="ECO:0007669"/>
    <property type="project" value="TreeGrafter"/>
</dbReference>
<dbReference type="InterPro" id="IPR050712">
    <property type="entry name" value="NAD(P)H-dep_reductase"/>
</dbReference>
<evidence type="ECO:0000259" key="1">
    <source>
        <dbReference type="Pfam" id="PF03358"/>
    </source>
</evidence>
<dbReference type="SUPFAM" id="SSF52218">
    <property type="entry name" value="Flavoproteins"/>
    <property type="match status" value="1"/>
</dbReference>
<protein>
    <submittedName>
        <fullName evidence="2">Flavoprotein-like protein</fullName>
    </submittedName>
</protein>
<dbReference type="Gene3D" id="3.40.50.360">
    <property type="match status" value="1"/>
</dbReference>
<dbReference type="AlphaFoldDB" id="A0AAD7CA47"/>
<gene>
    <name evidence="2" type="ORF">FB45DRAFT_1113686</name>
</gene>